<dbReference type="Proteomes" id="UP001497700">
    <property type="component" value="Unassembled WGS sequence"/>
</dbReference>
<keyword evidence="2" id="KW-1185">Reference proteome</keyword>
<dbReference type="EMBL" id="MU393570">
    <property type="protein sequence ID" value="KAI4860847.1"/>
    <property type="molecule type" value="Genomic_DNA"/>
</dbReference>
<evidence type="ECO:0000313" key="1">
    <source>
        <dbReference type="EMBL" id="KAI4860847.1"/>
    </source>
</evidence>
<gene>
    <name evidence="1" type="ORF">F4820DRAFT_452480</name>
</gene>
<organism evidence="1 2">
    <name type="scientific">Hypoxylon rubiginosum</name>
    <dbReference type="NCBI Taxonomy" id="110542"/>
    <lineage>
        <taxon>Eukaryota</taxon>
        <taxon>Fungi</taxon>
        <taxon>Dikarya</taxon>
        <taxon>Ascomycota</taxon>
        <taxon>Pezizomycotina</taxon>
        <taxon>Sordariomycetes</taxon>
        <taxon>Xylariomycetidae</taxon>
        <taxon>Xylariales</taxon>
        <taxon>Hypoxylaceae</taxon>
        <taxon>Hypoxylon</taxon>
    </lineage>
</organism>
<proteinExistence type="predicted"/>
<accession>A0ACB9YNS7</accession>
<comment type="caution">
    <text evidence="1">The sequence shown here is derived from an EMBL/GenBank/DDBJ whole genome shotgun (WGS) entry which is preliminary data.</text>
</comment>
<reference evidence="1 2" key="1">
    <citation type="journal article" date="2022" name="New Phytol.">
        <title>Ecological generalism drives hyperdiversity of secondary metabolite gene clusters in xylarialean endophytes.</title>
        <authorList>
            <person name="Franco M.E.E."/>
            <person name="Wisecaver J.H."/>
            <person name="Arnold A.E."/>
            <person name="Ju Y.M."/>
            <person name="Slot J.C."/>
            <person name="Ahrendt S."/>
            <person name="Moore L.P."/>
            <person name="Eastman K.E."/>
            <person name="Scott K."/>
            <person name="Konkel Z."/>
            <person name="Mondo S.J."/>
            <person name="Kuo A."/>
            <person name="Hayes R.D."/>
            <person name="Haridas S."/>
            <person name="Andreopoulos B."/>
            <person name="Riley R."/>
            <person name="LaButti K."/>
            <person name="Pangilinan J."/>
            <person name="Lipzen A."/>
            <person name="Amirebrahimi M."/>
            <person name="Yan J."/>
            <person name="Adam C."/>
            <person name="Keymanesh K."/>
            <person name="Ng V."/>
            <person name="Louie K."/>
            <person name="Northen T."/>
            <person name="Drula E."/>
            <person name="Henrissat B."/>
            <person name="Hsieh H.M."/>
            <person name="Youens-Clark K."/>
            <person name="Lutzoni F."/>
            <person name="Miadlikowska J."/>
            <person name="Eastwood D.C."/>
            <person name="Hamelin R.C."/>
            <person name="Grigoriev I.V."/>
            <person name="U'Ren J.M."/>
        </authorList>
    </citation>
    <scope>NUCLEOTIDE SEQUENCE [LARGE SCALE GENOMIC DNA]</scope>
    <source>
        <strain evidence="1 2">CBS 119005</strain>
    </source>
</reference>
<evidence type="ECO:0000313" key="2">
    <source>
        <dbReference type="Proteomes" id="UP001497700"/>
    </source>
</evidence>
<sequence>MSPTNDHIQEFAQLLCLGGFHIFWMVTYFATAAVLFPSPSDTVPPSTTNLLQVGISLGSFLAAADPNSSLNTPWTTMVGCAMVCYWVVYALEWQSGYWFQFAEIMVRLRGDGEAYRLPK</sequence>
<protein>
    <submittedName>
        <fullName evidence="1">Uncharacterized protein</fullName>
    </submittedName>
</protein>
<name>A0ACB9YNS7_9PEZI</name>